<dbReference type="EMBL" id="KV907607">
    <property type="protein sequence ID" value="OOF90046.1"/>
    <property type="molecule type" value="Genomic_DNA"/>
</dbReference>
<evidence type="ECO:0000256" key="1">
    <source>
        <dbReference type="SAM" id="MobiDB-lite"/>
    </source>
</evidence>
<sequence>MIGLIPVPAWPAGDANCQFDHAPECRSAAAPRFPIGHKSPQADRGARRRTSHASAYYFACFY</sequence>
<organism evidence="2 3">
    <name type="scientific">Aspergillus carbonarius (strain ITEM 5010)</name>
    <dbReference type="NCBI Taxonomy" id="602072"/>
    <lineage>
        <taxon>Eukaryota</taxon>
        <taxon>Fungi</taxon>
        <taxon>Dikarya</taxon>
        <taxon>Ascomycota</taxon>
        <taxon>Pezizomycotina</taxon>
        <taxon>Eurotiomycetes</taxon>
        <taxon>Eurotiomycetidae</taxon>
        <taxon>Eurotiales</taxon>
        <taxon>Aspergillaceae</taxon>
        <taxon>Aspergillus</taxon>
        <taxon>Aspergillus subgen. Circumdati</taxon>
    </lineage>
</organism>
<keyword evidence="3" id="KW-1185">Reference proteome</keyword>
<accession>A0A1R3R6D1</accession>
<evidence type="ECO:0000313" key="2">
    <source>
        <dbReference type="EMBL" id="OOF90046.1"/>
    </source>
</evidence>
<name>A0A1R3R6D1_ASPC5</name>
<feature type="region of interest" description="Disordered" evidence="1">
    <location>
        <begin position="31"/>
        <end position="50"/>
    </location>
</feature>
<evidence type="ECO:0000313" key="3">
    <source>
        <dbReference type="Proteomes" id="UP000188318"/>
    </source>
</evidence>
<dbReference type="VEuPathDB" id="FungiDB:ASPCADRAFT_179836"/>
<dbReference type="AlphaFoldDB" id="A0A1R3R6D1"/>
<reference evidence="3" key="1">
    <citation type="journal article" date="2017" name="Genome Biol.">
        <title>Comparative genomics reveals high biological diversity and specific adaptations in the industrially and medically important fungal genus Aspergillus.</title>
        <authorList>
            <person name="de Vries R.P."/>
            <person name="Riley R."/>
            <person name="Wiebenga A."/>
            <person name="Aguilar-Osorio G."/>
            <person name="Amillis S."/>
            <person name="Uchima C.A."/>
            <person name="Anderluh G."/>
            <person name="Asadollahi M."/>
            <person name="Askin M."/>
            <person name="Barry K."/>
            <person name="Battaglia E."/>
            <person name="Bayram O."/>
            <person name="Benocci T."/>
            <person name="Braus-Stromeyer S.A."/>
            <person name="Caldana C."/>
            <person name="Canovas D."/>
            <person name="Cerqueira G.C."/>
            <person name="Chen F."/>
            <person name="Chen W."/>
            <person name="Choi C."/>
            <person name="Clum A."/>
            <person name="Dos Santos R.A."/>
            <person name="Damasio A.R."/>
            <person name="Diallinas G."/>
            <person name="Emri T."/>
            <person name="Fekete E."/>
            <person name="Flipphi M."/>
            <person name="Freyberg S."/>
            <person name="Gallo A."/>
            <person name="Gournas C."/>
            <person name="Habgood R."/>
            <person name="Hainaut M."/>
            <person name="Harispe M.L."/>
            <person name="Henrissat B."/>
            <person name="Hilden K.S."/>
            <person name="Hope R."/>
            <person name="Hossain A."/>
            <person name="Karabika E."/>
            <person name="Karaffa L."/>
            <person name="Karanyi Z."/>
            <person name="Krasevec N."/>
            <person name="Kuo A."/>
            <person name="Kusch H."/>
            <person name="LaButti K."/>
            <person name="Lagendijk E.L."/>
            <person name="Lapidus A."/>
            <person name="Levasseur A."/>
            <person name="Lindquist E."/>
            <person name="Lipzen A."/>
            <person name="Logrieco A.F."/>
            <person name="MacCabe A."/>
            <person name="Maekelae M.R."/>
            <person name="Malavazi I."/>
            <person name="Melin P."/>
            <person name="Meyer V."/>
            <person name="Mielnichuk N."/>
            <person name="Miskei M."/>
            <person name="Molnar A.P."/>
            <person name="Mule G."/>
            <person name="Ngan C.Y."/>
            <person name="Orejas M."/>
            <person name="Orosz E."/>
            <person name="Ouedraogo J.P."/>
            <person name="Overkamp K.M."/>
            <person name="Park H.-S."/>
            <person name="Perrone G."/>
            <person name="Piumi F."/>
            <person name="Punt P.J."/>
            <person name="Ram A.F."/>
            <person name="Ramon A."/>
            <person name="Rauscher S."/>
            <person name="Record E."/>
            <person name="Riano-Pachon D.M."/>
            <person name="Robert V."/>
            <person name="Roehrig J."/>
            <person name="Ruller R."/>
            <person name="Salamov A."/>
            <person name="Salih N.S."/>
            <person name="Samson R.A."/>
            <person name="Sandor E."/>
            <person name="Sanguinetti M."/>
            <person name="Schuetze T."/>
            <person name="Sepcic K."/>
            <person name="Shelest E."/>
            <person name="Sherlock G."/>
            <person name="Sophianopoulou V."/>
            <person name="Squina F.M."/>
            <person name="Sun H."/>
            <person name="Susca A."/>
            <person name="Todd R.B."/>
            <person name="Tsang A."/>
            <person name="Unkles S.E."/>
            <person name="van de Wiele N."/>
            <person name="van Rossen-Uffink D."/>
            <person name="Oliveira J.V."/>
            <person name="Vesth T.C."/>
            <person name="Visser J."/>
            <person name="Yu J.-H."/>
            <person name="Zhou M."/>
            <person name="Andersen M.R."/>
            <person name="Archer D.B."/>
            <person name="Baker S.E."/>
            <person name="Benoit I."/>
            <person name="Brakhage A.A."/>
            <person name="Braus G.H."/>
            <person name="Fischer R."/>
            <person name="Frisvad J.C."/>
            <person name="Goldman G.H."/>
            <person name="Houbraken J."/>
            <person name="Oakley B."/>
            <person name="Pocsi I."/>
            <person name="Scazzocchio C."/>
            <person name="Seiboth B."/>
            <person name="vanKuyk P.A."/>
            <person name="Wortman J."/>
            <person name="Dyer P.S."/>
            <person name="Grigoriev I.V."/>
        </authorList>
    </citation>
    <scope>NUCLEOTIDE SEQUENCE [LARGE SCALE GENOMIC DNA]</scope>
    <source>
        <strain evidence="3">ITEM 5010</strain>
    </source>
</reference>
<gene>
    <name evidence="2" type="ORF">ASPCADRAFT_179836</name>
</gene>
<proteinExistence type="predicted"/>
<dbReference type="Proteomes" id="UP000188318">
    <property type="component" value="Unassembled WGS sequence"/>
</dbReference>
<feature type="non-terminal residue" evidence="2">
    <location>
        <position position="62"/>
    </location>
</feature>
<protein>
    <submittedName>
        <fullName evidence="2">Uncharacterized protein</fullName>
    </submittedName>
</protein>